<keyword evidence="6" id="KW-1185">Reference proteome</keyword>
<accession>A0A2I3HGC7</accession>
<dbReference type="OrthoDB" id="77835at2759"/>
<dbReference type="GO" id="GO:0005737">
    <property type="term" value="C:cytoplasm"/>
    <property type="evidence" value="ECO:0007669"/>
    <property type="project" value="TreeGrafter"/>
</dbReference>
<dbReference type="PROSITE" id="PS51986">
    <property type="entry name" value="GS_BETA_GRASP"/>
    <property type="match status" value="1"/>
</dbReference>
<feature type="domain" description="GS beta-grasp" evidence="4">
    <location>
        <begin position="88"/>
        <end position="182"/>
    </location>
</feature>
<dbReference type="GO" id="GO:0004356">
    <property type="term" value="F:glutamine synthetase activity"/>
    <property type="evidence" value="ECO:0007669"/>
    <property type="project" value="InterPro"/>
</dbReference>
<evidence type="ECO:0000256" key="3">
    <source>
        <dbReference type="SAM" id="MobiDB-lite"/>
    </source>
</evidence>
<evidence type="ECO:0000313" key="6">
    <source>
        <dbReference type="Proteomes" id="UP000001073"/>
    </source>
</evidence>
<dbReference type="Gene3D" id="3.10.20.70">
    <property type="entry name" value="Glutamine synthetase, N-terminal domain"/>
    <property type="match status" value="1"/>
</dbReference>
<evidence type="ECO:0000256" key="1">
    <source>
        <dbReference type="ARBA" id="ARBA00009897"/>
    </source>
</evidence>
<dbReference type="GO" id="GO:0016020">
    <property type="term" value="C:membrane"/>
    <property type="evidence" value="ECO:0007669"/>
    <property type="project" value="TreeGrafter"/>
</dbReference>
<comment type="similarity">
    <text evidence="1 2">Belongs to the glutamine synthetase family.</text>
</comment>
<dbReference type="PANTHER" id="PTHR43407">
    <property type="entry name" value="GLUTAMINE SYNTHETASE"/>
    <property type="match status" value="1"/>
</dbReference>
<dbReference type="EMBL" id="ADFV01090919">
    <property type="status" value="NOT_ANNOTATED_CDS"/>
    <property type="molecule type" value="Genomic_DNA"/>
</dbReference>
<dbReference type="InterPro" id="IPR036651">
    <property type="entry name" value="Gln_synt_N_sf"/>
</dbReference>
<organism evidence="5 6">
    <name type="scientific">Nomascus leucogenys</name>
    <name type="common">Northern white-cheeked gibbon</name>
    <name type="synonym">Hylobates leucogenys</name>
    <dbReference type="NCBI Taxonomy" id="61853"/>
    <lineage>
        <taxon>Eukaryota</taxon>
        <taxon>Metazoa</taxon>
        <taxon>Chordata</taxon>
        <taxon>Craniata</taxon>
        <taxon>Vertebrata</taxon>
        <taxon>Euteleostomi</taxon>
        <taxon>Mammalia</taxon>
        <taxon>Eutheria</taxon>
        <taxon>Euarchontoglires</taxon>
        <taxon>Primates</taxon>
        <taxon>Haplorrhini</taxon>
        <taxon>Catarrhini</taxon>
        <taxon>Hylobatidae</taxon>
        <taxon>Nomascus</taxon>
    </lineage>
</organism>
<evidence type="ECO:0000259" key="4">
    <source>
        <dbReference type="PROSITE" id="PS51986"/>
    </source>
</evidence>
<reference evidence="5 6" key="1">
    <citation type="submission" date="2012-10" db="EMBL/GenBank/DDBJ databases">
        <authorList>
            <consortium name="Gibbon Genome Sequencing Consortium"/>
        </authorList>
    </citation>
    <scope>NUCLEOTIDE SEQUENCE [LARGE SCALE GENOMIC DNA]</scope>
</reference>
<dbReference type="GO" id="GO:0006542">
    <property type="term" value="P:glutamine biosynthetic process"/>
    <property type="evidence" value="ECO:0007669"/>
    <property type="project" value="InterPro"/>
</dbReference>
<dbReference type="InterPro" id="IPR008147">
    <property type="entry name" value="Gln_synt_N"/>
</dbReference>
<evidence type="ECO:0000313" key="5">
    <source>
        <dbReference type="Ensembl" id="ENSNLEP00000042570.1"/>
    </source>
</evidence>
<sequence>MNNEEDLLQEDSTRDEGSETEANETEANSMNTLRRTRKKVTKPHVCSTEVGEMDMSNSNDCMKDSSQILAPPPLSSRMKHIRQAMAKNRLQFVRFEATDLHGVSRSKTIPAHFFQEKVSHGVCMPRGYLEVIPSPKDNEMNHIRATCFNSDIVLMPEISTFRVLPWAERTARVICDTFTVTVSGMLIGRKTCSAALLKLSSSRSLGKNGWQDS</sequence>
<proteinExistence type="inferred from homology"/>
<dbReference type="FunFam" id="3.10.20.70:FF:000007">
    <property type="entry name" value="LOW QUALITY PROTEIN: lengsin"/>
    <property type="match status" value="1"/>
</dbReference>
<dbReference type="PANTHER" id="PTHR43407:SF1">
    <property type="entry name" value="LENGSIN"/>
    <property type="match status" value="1"/>
</dbReference>
<reference evidence="5" key="2">
    <citation type="submission" date="2025-08" db="UniProtKB">
        <authorList>
            <consortium name="Ensembl"/>
        </authorList>
    </citation>
    <scope>IDENTIFICATION</scope>
</reference>
<dbReference type="GeneID" id="100583113"/>
<dbReference type="RefSeq" id="XP_012358285.1">
    <property type="nucleotide sequence ID" value="XM_012502831.2"/>
</dbReference>
<feature type="region of interest" description="Disordered" evidence="3">
    <location>
        <begin position="1"/>
        <end position="44"/>
    </location>
</feature>
<name>A0A2I3HGC7_NOMLE</name>
<reference evidence="5" key="3">
    <citation type="submission" date="2025-09" db="UniProtKB">
        <authorList>
            <consortium name="Ensembl"/>
        </authorList>
    </citation>
    <scope>IDENTIFICATION</scope>
</reference>
<dbReference type="Proteomes" id="UP000001073">
    <property type="component" value="Chromosome 3"/>
</dbReference>
<dbReference type="AlphaFoldDB" id="A0A2I3HGC7"/>
<dbReference type="SUPFAM" id="SSF54368">
    <property type="entry name" value="Glutamine synthetase, N-terminal domain"/>
    <property type="match status" value="1"/>
</dbReference>
<gene>
    <name evidence="5" type="primary">LGSN</name>
</gene>
<dbReference type="GeneTree" id="ENSGT00390000013639"/>
<evidence type="ECO:0000256" key="2">
    <source>
        <dbReference type="PROSITE-ProRule" id="PRU01330"/>
    </source>
</evidence>
<dbReference type="Ensembl" id="ENSNLET00000055628.1">
    <property type="protein sequence ID" value="ENSNLEP00000042570.1"/>
    <property type="gene ID" value="ENSNLEG00000027917.1"/>
</dbReference>
<protein>
    <submittedName>
        <fullName evidence="5">Lengsin, lens protein with glutamine synthetase domain</fullName>
    </submittedName>
</protein>
<dbReference type="CTD" id="51557"/>